<name>W0DI68_9GAMM</name>
<dbReference type="AlphaFoldDB" id="W0DI68"/>
<dbReference type="CDD" id="cd02027">
    <property type="entry name" value="APSK"/>
    <property type="match status" value="1"/>
</dbReference>
<evidence type="ECO:0000256" key="8">
    <source>
        <dbReference type="ARBA" id="ARBA00022741"/>
    </source>
</evidence>
<keyword evidence="19" id="KW-0548">Nucleotidyltransferase</keyword>
<gene>
    <name evidence="15" type="primary">cysC</name>
    <name evidence="19" type="ORF">THITH_07335</name>
</gene>
<evidence type="ECO:0000256" key="3">
    <source>
        <dbReference type="ARBA" id="ARBA00004806"/>
    </source>
</evidence>
<comment type="catalytic activity">
    <reaction evidence="1 15">
        <text>adenosine 5'-phosphosulfate + ATP = 3'-phosphoadenylyl sulfate + ADP + H(+)</text>
        <dbReference type="Rhea" id="RHEA:24152"/>
        <dbReference type="ChEBI" id="CHEBI:15378"/>
        <dbReference type="ChEBI" id="CHEBI:30616"/>
        <dbReference type="ChEBI" id="CHEBI:58243"/>
        <dbReference type="ChEBI" id="CHEBI:58339"/>
        <dbReference type="ChEBI" id="CHEBI:456216"/>
        <dbReference type="EC" id="2.7.1.25"/>
    </reaction>
</comment>
<reference evidence="19 20" key="1">
    <citation type="submission" date="2013-12" db="EMBL/GenBank/DDBJ databases">
        <authorList>
            <consortium name="DOE Joint Genome Institute"/>
            <person name="Muyzer G."/>
            <person name="Huntemann M."/>
            <person name="Han J."/>
            <person name="Chen A."/>
            <person name="Kyrpides N."/>
            <person name="Mavromatis K."/>
            <person name="Markowitz V."/>
            <person name="Palaniappan K."/>
            <person name="Ivanova N."/>
            <person name="Schaumberg A."/>
            <person name="Pati A."/>
            <person name="Liolios K."/>
            <person name="Nordberg H.P."/>
            <person name="Cantor M.N."/>
            <person name="Hua S.X."/>
            <person name="Woyke T."/>
        </authorList>
    </citation>
    <scope>NUCLEOTIDE SEQUENCE [LARGE SCALE GENOMIC DNA]</scope>
    <source>
        <strain evidence="19 20">ARh 1</strain>
    </source>
</reference>
<dbReference type="PANTHER" id="PTHR11055">
    <property type="entry name" value="BIFUNCTIONAL 3'-PHOSPHOADENOSINE 5'-PHOSPHOSULFATE SYNTHASE"/>
    <property type="match status" value="1"/>
</dbReference>
<dbReference type="InterPro" id="IPR044139">
    <property type="entry name" value="CysN_NoDQ_III"/>
</dbReference>
<evidence type="ECO:0000256" key="5">
    <source>
        <dbReference type="ARBA" id="ARBA00012121"/>
    </source>
</evidence>
<dbReference type="EC" id="2.7.1.25" evidence="5 15"/>
<dbReference type="Pfam" id="PF22594">
    <property type="entry name" value="GTP-eEF1A_C"/>
    <property type="match status" value="1"/>
</dbReference>
<evidence type="ECO:0000256" key="6">
    <source>
        <dbReference type="ARBA" id="ARBA00018163"/>
    </source>
</evidence>
<dbReference type="HAMAP" id="MF_00065">
    <property type="entry name" value="Adenylyl_sulf_kinase"/>
    <property type="match status" value="1"/>
</dbReference>
<evidence type="ECO:0000256" key="2">
    <source>
        <dbReference type="ARBA" id="ARBA00002632"/>
    </source>
</evidence>
<feature type="domain" description="GTP-eEF1A C-terminal" evidence="18">
    <location>
        <begin position="292"/>
        <end position="388"/>
    </location>
</feature>
<evidence type="ECO:0000259" key="17">
    <source>
        <dbReference type="Pfam" id="PF01583"/>
    </source>
</evidence>
<evidence type="ECO:0000313" key="20">
    <source>
        <dbReference type="Proteomes" id="UP000005289"/>
    </source>
</evidence>
<accession>W0DI68</accession>
<dbReference type="STRING" id="713585.THITH_07335"/>
<dbReference type="GO" id="GO:0000103">
    <property type="term" value="P:sulfate assimilation"/>
    <property type="evidence" value="ECO:0007669"/>
    <property type="project" value="UniProtKB-UniRule"/>
</dbReference>
<dbReference type="KEGG" id="tti:THITH_07335"/>
<evidence type="ECO:0000256" key="9">
    <source>
        <dbReference type="ARBA" id="ARBA00022777"/>
    </source>
</evidence>
<dbReference type="InterPro" id="IPR002891">
    <property type="entry name" value="APS"/>
</dbReference>
<proteinExistence type="inferred from homology"/>
<dbReference type="InterPro" id="IPR059117">
    <property type="entry name" value="APS_kinase_dom"/>
</dbReference>
<dbReference type="Pfam" id="PF01583">
    <property type="entry name" value="APS_kinase"/>
    <property type="match status" value="1"/>
</dbReference>
<keyword evidence="9 15" id="KW-0418">Kinase</keyword>
<evidence type="ECO:0000256" key="4">
    <source>
        <dbReference type="ARBA" id="ARBA00007008"/>
    </source>
</evidence>
<dbReference type="EMBL" id="CP007029">
    <property type="protein sequence ID" value="AHE98106.1"/>
    <property type="molecule type" value="Genomic_DNA"/>
</dbReference>
<organism evidence="19 20">
    <name type="scientific">Thioalkalivibrio paradoxus ARh 1</name>
    <dbReference type="NCBI Taxonomy" id="713585"/>
    <lineage>
        <taxon>Bacteria</taxon>
        <taxon>Pseudomonadati</taxon>
        <taxon>Pseudomonadota</taxon>
        <taxon>Gammaproteobacteria</taxon>
        <taxon>Chromatiales</taxon>
        <taxon>Ectothiorhodospiraceae</taxon>
        <taxon>Thioalkalivibrio</taxon>
    </lineage>
</organism>
<feature type="compositionally biased region" description="Basic and acidic residues" evidence="16">
    <location>
        <begin position="36"/>
        <end position="48"/>
    </location>
</feature>
<dbReference type="SUPFAM" id="SSF52540">
    <property type="entry name" value="P-loop containing nucleoside triphosphate hydrolases"/>
    <property type="match status" value="2"/>
</dbReference>
<evidence type="ECO:0000256" key="1">
    <source>
        <dbReference type="ARBA" id="ARBA00001823"/>
    </source>
</evidence>
<dbReference type="PANTHER" id="PTHR11055:SF63">
    <property type="entry name" value="ADENYLYL-SULFATE KINASE 1, CHLOROPLASTIC"/>
    <property type="match status" value="1"/>
</dbReference>
<dbReference type="GO" id="GO:0070814">
    <property type="term" value="P:hydrogen sulfide biosynthetic process"/>
    <property type="evidence" value="ECO:0007669"/>
    <property type="project" value="UniProtKB-UniRule"/>
</dbReference>
<dbReference type="GO" id="GO:0004020">
    <property type="term" value="F:adenylylsulfate kinase activity"/>
    <property type="evidence" value="ECO:0007669"/>
    <property type="project" value="UniProtKB-UniRule"/>
</dbReference>
<dbReference type="InterPro" id="IPR009000">
    <property type="entry name" value="Transl_B-barrel_sf"/>
</dbReference>
<evidence type="ECO:0000313" key="19">
    <source>
        <dbReference type="EMBL" id="AHE98106.1"/>
    </source>
</evidence>
<dbReference type="CDD" id="cd04095">
    <property type="entry name" value="CysN_NoDQ_III"/>
    <property type="match status" value="1"/>
</dbReference>
<dbReference type="FunFam" id="3.40.50.300:FF:000212">
    <property type="entry name" value="Adenylyl-sulfate kinase"/>
    <property type="match status" value="1"/>
</dbReference>
<evidence type="ECO:0000256" key="14">
    <source>
        <dbReference type="ARBA" id="ARBA00031464"/>
    </source>
</evidence>
<evidence type="ECO:0000256" key="11">
    <source>
        <dbReference type="ARBA" id="ARBA00023134"/>
    </source>
</evidence>
<sequence length="596" mass="64411">MIDRPLRVALGGVREAAVATLVDQLRMRAGAARPPIADRDATRERESRAAAGASRPDNAPAPGLEISGILHPGALDLATLDALRTADAVVLLTDADTGLTPALLQLIYLLAQLRVPRLALAVDRLGDSGFAEGRLHALARELEDFAARVGVQTHATIPVDTDPRDHGSMPAGSSSGYTGPGLVEWLGAGTLEHRAAEDRPFRLVVRTPAPAGAPVPEPVAGTVASGRIRPGDRIRAQPMGRESRVTGIVGGHGPQQEARAGEDVTLTLDPPLPLPDGAILSSVDAPALVADQFETRIFWLADEPLFPGRRYAARIGAQRAELTVTDIKYQVNPETLERLAADQLCAGRIAVCNISLDRPAAFDPYAEDPATGRFVILDRDTDEPLGLGLLNFALRRAQNIHFQHVDLDKSARARQKAQRPCVIWFTGLSGSGKSTIANHVEQRLHRLGYHTYLLDGDNVRHGLNRDLGFTEADRVENIRRIGEVAKLMVDAGLIVLTAFISPFRSERRMARDLLAEGEFLEVYVDVPLAIAEQRDPKGLYRKARRGELANFTGIDSPYEPPEAPELHIDTSRMDPGAAAERVIERILAPPQPGTNP</sequence>
<dbReference type="Proteomes" id="UP000005289">
    <property type="component" value="Chromosome"/>
</dbReference>
<keyword evidence="8 15" id="KW-0547">Nucleotide-binding</keyword>
<protein>
    <recommendedName>
        <fullName evidence="6 15">Adenylyl-sulfate kinase</fullName>
        <ecNumber evidence="5 15">2.7.1.25</ecNumber>
    </recommendedName>
    <alternativeName>
        <fullName evidence="13 15">APS kinase</fullName>
    </alternativeName>
    <alternativeName>
        <fullName evidence="14 15">ATP adenosine-5'-phosphosulfate 3'-phosphotransferase</fullName>
    </alternativeName>
    <alternativeName>
        <fullName evidence="12 15">Adenosine-5'-phosphosulfate kinase</fullName>
    </alternativeName>
</protein>
<comment type="similarity">
    <text evidence="4 15">Belongs to the APS kinase family.</text>
</comment>
<feature type="binding site" evidence="15">
    <location>
        <begin position="427"/>
        <end position="434"/>
    </location>
    <ligand>
        <name>ATP</name>
        <dbReference type="ChEBI" id="CHEBI:30616"/>
    </ligand>
</feature>
<feature type="region of interest" description="Disordered" evidence="16">
    <location>
        <begin position="33"/>
        <end position="65"/>
    </location>
</feature>
<evidence type="ECO:0000256" key="16">
    <source>
        <dbReference type="SAM" id="MobiDB-lite"/>
    </source>
</evidence>
<dbReference type="HOGENOM" id="CLU_007265_5_1_6"/>
<dbReference type="UniPathway" id="UPA00140">
    <property type="reaction ID" value="UER00205"/>
</dbReference>
<evidence type="ECO:0000256" key="15">
    <source>
        <dbReference type="HAMAP-Rule" id="MF_00065"/>
    </source>
</evidence>
<dbReference type="SUPFAM" id="SSF50447">
    <property type="entry name" value="Translation proteins"/>
    <property type="match status" value="1"/>
</dbReference>
<dbReference type="InterPro" id="IPR027417">
    <property type="entry name" value="P-loop_NTPase"/>
</dbReference>
<keyword evidence="15" id="KW-0597">Phosphoprotein</keyword>
<dbReference type="GO" id="GO:0005525">
    <property type="term" value="F:GTP binding"/>
    <property type="evidence" value="ECO:0007669"/>
    <property type="project" value="UniProtKB-KW"/>
</dbReference>
<dbReference type="SUPFAM" id="SSF50465">
    <property type="entry name" value="EF-Tu/eEF-1alpha/eIF2-gamma C-terminal domain"/>
    <property type="match status" value="1"/>
</dbReference>
<evidence type="ECO:0000256" key="12">
    <source>
        <dbReference type="ARBA" id="ARBA00029724"/>
    </source>
</evidence>
<dbReference type="InterPro" id="IPR054696">
    <property type="entry name" value="GTP-eEF1A_C"/>
</dbReference>
<keyword evidence="20" id="KW-1185">Reference proteome</keyword>
<feature type="region of interest" description="Disordered" evidence="16">
    <location>
        <begin position="157"/>
        <end position="176"/>
    </location>
</feature>
<feature type="active site" description="Phosphoserine intermediate" evidence="15">
    <location>
        <position position="501"/>
    </location>
</feature>
<dbReference type="NCBIfam" id="TIGR00455">
    <property type="entry name" value="apsK"/>
    <property type="match status" value="1"/>
</dbReference>
<evidence type="ECO:0000259" key="18">
    <source>
        <dbReference type="Pfam" id="PF22594"/>
    </source>
</evidence>
<keyword evidence="10 15" id="KW-0067">ATP-binding</keyword>
<dbReference type="NCBIfam" id="NF003013">
    <property type="entry name" value="PRK03846.1"/>
    <property type="match status" value="1"/>
</dbReference>
<comment type="pathway">
    <text evidence="3 15">Sulfur metabolism; hydrogen sulfide biosynthesis; sulfite from sulfate: step 2/3.</text>
</comment>
<evidence type="ECO:0000256" key="13">
    <source>
        <dbReference type="ARBA" id="ARBA00031393"/>
    </source>
</evidence>
<evidence type="ECO:0000256" key="7">
    <source>
        <dbReference type="ARBA" id="ARBA00022679"/>
    </source>
</evidence>
<dbReference type="Gene3D" id="2.40.30.10">
    <property type="entry name" value="Translation factors"/>
    <property type="match status" value="2"/>
</dbReference>
<evidence type="ECO:0000256" key="10">
    <source>
        <dbReference type="ARBA" id="ARBA00022840"/>
    </source>
</evidence>
<feature type="domain" description="APS kinase" evidence="17">
    <location>
        <begin position="419"/>
        <end position="569"/>
    </location>
</feature>
<dbReference type="GO" id="GO:0016779">
    <property type="term" value="F:nucleotidyltransferase activity"/>
    <property type="evidence" value="ECO:0007669"/>
    <property type="project" value="UniProtKB-KW"/>
</dbReference>
<keyword evidence="11" id="KW-0342">GTP-binding</keyword>
<dbReference type="InterPro" id="IPR009001">
    <property type="entry name" value="Transl_elong_EF1A/Init_IF2_C"/>
</dbReference>
<comment type="function">
    <text evidence="2 15">Catalyzes the synthesis of activated sulfate.</text>
</comment>
<dbReference type="Gene3D" id="3.40.50.300">
    <property type="entry name" value="P-loop containing nucleotide triphosphate hydrolases"/>
    <property type="match status" value="2"/>
</dbReference>
<keyword evidence="7 15" id="KW-0808">Transferase</keyword>
<dbReference type="GO" id="GO:0005524">
    <property type="term" value="F:ATP binding"/>
    <property type="evidence" value="ECO:0007669"/>
    <property type="project" value="UniProtKB-UniRule"/>
</dbReference>